<feature type="chain" id="PRO_5039192415" description="F5/8 type C domain-containing protein" evidence="1">
    <location>
        <begin position="20"/>
        <end position="891"/>
    </location>
</feature>
<dbReference type="InterPro" id="IPR024535">
    <property type="entry name" value="RHGA/B-epi-like_pectate_lyase"/>
</dbReference>
<keyword evidence="1" id="KW-0732">Signal</keyword>
<dbReference type="PROSITE" id="PS50022">
    <property type="entry name" value="FA58C_3"/>
    <property type="match status" value="1"/>
</dbReference>
<gene>
    <name evidence="3" type="ORF">FHS19_000247</name>
</gene>
<dbReference type="Gene3D" id="2.60.120.260">
    <property type="entry name" value="Galactose-binding domain-like"/>
    <property type="match status" value="1"/>
</dbReference>
<dbReference type="Pfam" id="PF12708">
    <property type="entry name" value="Pect-lyase_RHGA_epim"/>
    <property type="match status" value="1"/>
</dbReference>
<dbReference type="InterPro" id="IPR011050">
    <property type="entry name" value="Pectin_lyase_fold/virulence"/>
</dbReference>
<reference evidence="3 4" key="1">
    <citation type="submission" date="2020-08" db="EMBL/GenBank/DDBJ databases">
        <title>Genomic Encyclopedia of Type Strains, Phase III (KMG-III): the genomes of soil and plant-associated and newly described type strains.</title>
        <authorList>
            <person name="Whitman W."/>
        </authorList>
    </citation>
    <scope>NUCLEOTIDE SEQUENCE [LARGE SCALE GENOMIC DNA]</scope>
    <source>
        <strain evidence="3 4">CECT 5831</strain>
    </source>
</reference>
<dbReference type="Proteomes" id="UP000517523">
    <property type="component" value="Unassembled WGS sequence"/>
</dbReference>
<evidence type="ECO:0000313" key="3">
    <source>
        <dbReference type="EMBL" id="MBB3125593.1"/>
    </source>
</evidence>
<dbReference type="InterPro" id="IPR012334">
    <property type="entry name" value="Pectin_lyas_fold"/>
</dbReference>
<proteinExistence type="predicted"/>
<dbReference type="EMBL" id="JACHXJ010000001">
    <property type="protein sequence ID" value="MBB3125593.1"/>
    <property type="molecule type" value="Genomic_DNA"/>
</dbReference>
<dbReference type="SUPFAM" id="SSF51126">
    <property type="entry name" value="Pectin lyase-like"/>
    <property type="match status" value="1"/>
</dbReference>
<comment type="caution">
    <text evidence="3">The sequence shown here is derived from an EMBL/GenBank/DDBJ whole genome shotgun (WGS) entry which is preliminary data.</text>
</comment>
<dbReference type="Pfam" id="PF00754">
    <property type="entry name" value="F5_F8_type_C"/>
    <property type="match status" value="1"/>
</dbReference>
<evidence type="ECO:0000256" key="1">
    <source>
        <dbReference type="SAM" id="SignalP"/>
    </source>
</evidence>
<dbReference type="SUPFAM" id="SSF49785">
    <property type="entry name" value="Galactose-binding domain-like"/>
    <property type="match status" value="1"/>
</dbReference>
<sequence>MRKKLPVILLAVTMMLGGAAPGTDTARAAAKEPQTLNPADEYLPLGPDGRSRLYPKDWYPGYQDEQGRYVHDYSYAGYHRGMEDIPSVKKNKGIDVTQAPYHADPTGNTDATAAIQHAIDDAASRGGGVVYLPKGTYRVAPEAGKDYALNIRAGHIVLKGDGMDKTRIYNAQENMKNKDIIRVGGGDWKKTDVSTTLTKSVSEPTVLLPVADASRFAVGDYVVISFETTEGFLKELGMQNKWSSRLGKVEPLFYRQIVGVDPVHHTLTLDIPTRYPMKLRDHIAIAKTERPIEEIGLEDFSIANVQNPKSGLGEDDFKVVGTAGYESDNAKAVNMVAVANSWIRNISTYKPPGNQDYHILSKGIILDRTKNVTVENVTMQYPQYRGANGNGYLYQLIGNDNLITDSKAVGARHSYTFANFSSNGNVLYRDYSENPSLLTDFHMYLSMANLIDNLVVNGDTISAITRDYGSSPTNRHGVVTTESVFWNTTGEASHPSKPGVIVESEQFGNGYVIGTQGNDDGVNVHITGSIPDANTQPFDMAEGIGEGKRLSPQSLFADQSKRRLQRLGAGLKSLLIEGQPIAGMQFLRTEYDYTLPYGTTKPPVIAAEPLENGAKVSVSQPKDVNGTGEIKVFYRGDVQNIRVRFHVADTPVLPENITVTPDKSVPGWRVTGNAISAGRSGQLASYLTLDNGDMVNVKDLNVPVSYRVSDDTIGTVEGNTFHALKPGTVDIIASCVFEGVTVEAKETFEVKEAMQEPPGPLADIVKVTASADDGNVPVNTIDRDPDSRWSADGKGQYLQLELAEETEIDQVSIWFYNGHTRSNDFDLEVSGDGIHYEKVLSGISSQKQAGYETFAFPPVRAKYVRYVGQGNELNSWNSITEFWVHASSKAD</sequence>
<protein>
    <recommendedName>
        <fullName evidence="2">F5/8 type C domain-containing protein</fullName>
    </recommendedName>
</protein>
<organism evidence="3 4">
    <name type="scientific">Paenibacillus rhizosphaerae</name>
    <dbReference type="NCBI Taxonomy" id="297318"/>
    <lineage>
        <taxon>Bacteria</taxon>
        <taxon>Bacillati</taxon>
        <taxon>Bacillota</taxon>
        <taxon>Bacilli</taxon>
        <taxon>Bacillales</taxon>
        <taxon>Paenibacillaceae</taxon>
        <taxon>Paenibacillus</taxon>
    </lineage>
</organism>
<dbReference type="InterPro" id="IPR000421">
    <property type="entry name" value="FA58C"/>
</dbReference>
<dbReference type="AlphaFoldDB" id="A0A839TGG2"/>
<feature type="domain" description="F5/8 type C" evidence="2">
    <location>
        <begin position="747"/>
        <end position="889"/>
    </location>
</feature>
<dbReference type="Gene3D" id="2.160.20.10">
    <property type="entry name" value="Single-stranded right-handed beta-helix, Pectin lyase-like"/>
    <property type="match status" value="1"/>
</dbReference>
<feature type="signal peptide" evidence="1">
    <location>
        <begin position="1"/>
        <end position="19"/>
    </location>
</feature>
<dbReference type="RefSeq" id="WP_183577484.1">
    <property type="nucleotide sequence ID" value="NZ_JACHXJ010000001.1"/>
</dbReference>
<accession>A0A839TGG2</accession>
<evidence type="ECO:0000313" key="4">
    <source>
        <dbReference type="Proteomes" id="UP000517523"/>
    </source>
</evidence>
<name>A0A839TGG2_9BACL</name>
<evidence type="ECO:0000259" key="2">
    <source>
        <dbReference type="PROSITE" id="PS50022"/>
    </source>
</evidence>
<dbReference type="InterPro" id="IPR008979">
    <property type="entry name" value="Galactose-bd-like_sf"/>
</dbReference>